<dbReference type="InterPro" id="IPR023631">
    <property type="entry name" value="Amidase_dom"/>
</dbReference>
<dbReference type="Proteomes" id="UP000070700">
    <property type="component" value="Unassembled WGS sequence"/>
</dbReference>
<dbReference type="Pfam" id="PF01425">
    <property type="entry name" value="Amidase"/>
    <property type="match status" value="1"/>
</dbReference>
<dbReference type="OrthoDB" id="566138at2759"/>
<dbReference type="GeneID" id="28832452"/>
<dbReference type="Gene3D" id="3.90.1300.10">
    <property type="entry name" value="Amidase signature (AS) domain"/>
    <property type="match status" value="1"/>
</dbReference>
<feature type="domain" description="Amidase" evidence="1">
    <location>
        <begin position="51"/>
        <end position="506"/>
    </location>
</feature>
<dbReference type="SUPFAM" id="SSF75304">
    <property type="entry name" value="Amidase signature (AS) enzymes"/>
    <property type="match status" value="1"/>
</dbReference>
<name>A0A194X3H0_MOLSC</name>
<dbReference type="PANTHER" id="PTHR42678">
    <property type="entry name" value="AMIDASE"/>
    <property type="match status" value="1"/>
</dbReference>
<dbReference type="KEGG" id="psco:LY89DRAFT_783806"/>
<dbReference type="InParanoid" id="A0A194X3H0"/>
<proteinExistence type="predicted"/>
<protein>
    <submittedName>
        <fullName evidence="2">Putative amidase</fullName>
    </submittedName>
</protein>
<dbReference type="PANTHER" id="PTHR42678:SF34">
    <property type="entry name" value="OS04G0183300 PROTEIN"/>
    <property type="match status" value="1"/>
</dbReference>
<evidence type="ECO:0000313" key="3">
    <source>
        <dbReference type="Proteomes" id="UP000070700"/>
    </source>
</evidence>
<accession>A0A194X3H0</accession>
<dbReference type="InterPro" id="IPR036928">
    <property type="entry name" value="AS_sf"/>
</dbReference>
<dbReference type="RefSeq" id="XP_018069071.1">
    <property type="nucleotide sequence ID" value="XM_018222726.1"/>
</dbReference>
<sequence>MRLASPAPVIFQICTLAYKELSEAPTYPDLLHISVADIASGLDTKRFTSVDLTKAFIARIYEVDSALNTVVEINPDALYIAEQLDLEREKHGRRGPRPLHGVPILLKDNLATKDSMKTTAGSLCLMNSIPSHESTVVERLRKAGAVILGKTNVSEWLNFRSKKSSGGWSSRAGQTHGPYYHKQDPCGSSSGSAVAVAVGLSPLAIGTETDGSIVCPSNKNNIVGIKPTVGLVSRDFVFPGTFRQDTVGPMARTVKDAAILLGVIAGKSSLDNYTDRIPFRTTPDYTALCNPSALKGARIGIPRNAFQGPASVLDAYQSAISYFKDAGAVVVHDTDFESFHEFLKLDRNKVTYRDLRRSYESYFAQLVKDPRNPKNLEDVIKFIKETPAEEYPQRDIGVFEDALNAPKEDITEYQTILKKGLELAGKSGILGMLDQWNLDAVILPASSVVATSMAAIGGYPIVNVPMGYHPPDTPVEYNGRGDLVNNAPGIPIGLQIMGRPFDEERLISYAYAFEQISMIREKMLPKVLPKTQLSDVIKARVMNVTKSEL</sequence>
<gene>
    <name evidence="2" type="ORF">LY89DRAFT_783806</name>
</gene>
<keyword evidence="3" id="KW-1185">Reference proteome</keyword>
<evidence type="ECO:0000313" key="2">
    <source>
        <dbReference type="EMBL" id="KUJ14716.1"/>
    </source>
</evidence>
<organism evidence="2 3">
    <name type="scientific">Mollisia scopiformis</name>
    <name type="common">Conifer needle endophyte fungus</name>
    <name type="synonym">Phialocephala scopiformis</name>
    <dbReference type="NCBI Taxonomy" id="149040"/>
    <lineage>
        <taxon>Eukaryota</taxon>
        <taxon>Fungi</taxon>
        <taxon>Dikarya</taxon>
        <taxon>Ascomycota</taxon>
        <taxon>Pezizomycotina</taxon>
        <taxon>Leotiomycetes</taxon>
        <taxon>Helotiales</taxon>
        <taxon>Mollisiaceae</taxon>
        <taxon>Mollisia</taxon>
    </lineage>
</organism>
<dbReference type="AlphaFoldDB" id="A0A194X3H0"/>
<dbReference type="STRING" id="149040.A0A194X3H0"/>
<reference evidence="2 3" key="1">
    <citation type="submission" date="2015-10" db="EMBL/GenBank/DDBJ databases">
        <title>Full genome of DAOMC 229536 Phialocephala scopiformis, a fungal endophyte of spruce producing the potent anti-insectan compound rugulosin.</title>
        <authorList>
            <consortium name="DOE Joint Genome Institute"/>
            <person name="Walker A.K."/>
            <person name="Frasz S.L."/>
            <person name="Seifert K.A."/>
            <person name="Miller J.D."/>
            <person name="Mondo S.J."/>
            <person name="Labutti K."/>
            <person name="Lipzen A."/>
            <person name="Dockter R."/>
            <person name="Kennedy M."/>
            <person name="Grigoriev I.V."/>
            <person name="Spatafora J.W."/>
        </authorList>
    </citation>
    <scope>NUCLEOTIDE SEQUENCE [LARGE SCALE GENOMIC DNA]</scope>
    <source>
        <strain evidence="2 3">CBS 120377</strain>
    </source>
</reference>
<evidence type="ECO:0000259" key="1">
    <source>
        <dbReference type="Pfam" id="PF01425"/>
    </source>
</evidence>
<dbReference type="EMBL" id="KQ947419">
    <property type="protein sequence ID" value="KUJ14716.1"/>
    <property type="molecule type" value="Genomic_DNA"/>
</dbReference>